<dbReference type="EMBL" id="CP036426">
    <property type="protein sequence ID" value="QDV33939.1"/>
    <property type="molecule type" value="Genomic_DNA"/>
</dbReference>
<gene>
    <name evidence="1" type="ORF">ElP_18200</name>
</gene>
<evidence type="ECO:0000313" key="1">
    <source>
        <dbReference type="EMBL" id="QDV33939.1"/>
    </source>
</evidence>
<dbReference type="Proteomes" id="UP000317835">
    <property type="component" value="Chromosome"/>
</dbReference>
<dbReference type="SUPFAM" id="SSF51182">
    <property type="entry name" value="RmlC-like cupins"/>
    <property type="match status" value="1"/>
</dbReference>
<dbReference type="OrthoDB" id="160522at2"/>
<dbReference type="InterPro" id="IPR014710">
    <property type="entry name" value="RmlC-like_jellyroll"/>
</dbReference>
<dbReference type="AlphaFoldDB" id="A0A518GZD7"/>
<dbReference type="Gene3D" id="2.60.120.10">
    <property type="entry name" value="Jelly Rolls"/>
    <property type="match status" value="1"/>
</dbReference>
<evidence type="ECO:0000313" key="2">
    <source>
        <dbReference type="Proteomes" id="UP000317835"/>
    </source>
</evidence>
<accession>A0A518GZD7</accession>
<reference evidence="1 2" key="1">
    <citation type="submission" date="2019-02" db="EMBL/GenBank/DDBJ databases">
        <title>Deep-cultivation of Planctomycetes and their phenomic and genomic characterization uncovers novel biology.</title>
        <authorList>
            <person name="Wiegand S."/>
            <person name="Jogler M."/>
            <person name="Boedeker C."/>
            <person name="Pinto D."/>
            <person name="Vollmers J."/>
            <person name="Rivas-Marin E."/>
            <person name="Kohn T."/>
            <person name="Peeters S.H."/>
            <person name="Heuer A."/>
            <person name="Rast P."/>
            <person name="Oberbeckmann S."/>
            <person name="Bunk B."/>
            <person name="Jeske O."/>
            <person name="Meyerdierks A."/>
            <person name="Storesund J.E."/>
            <person name="Kallscheuer N."/>
            <person name="Luecker S."/>
            <person name="Lage O.M."/>
            <person name="Pohl T."/>
            <person name="Merkel B.J."/>
            <person name="Hornburger P."/>
            <person name="Mueller R.-W."/>
            <person name="Bruemmer F."/>
            <person name="Labrenz M."/>
            <person name="Spormann A.M."/>
            <person name="Op den Camp H."/>
            <person name="Overmann J."/>
            <person name="Amann R."/>
            <person name="Jetten M.S.M."/>
            <person name="Mascher T."/>
            <person name="Medema M.H."/>
            <person name="Devos D.P."/>
            <person name="Kaster A.-K."/>
            <person name="Ovreas L."/>
            <person name="Rohde M."/>
            <person name="Galperin M.Y."/>
            <person name="Jogler C."/>
        </authorList>
    </citation>
    <scope>NUCLEOTIDE SEQUENCE [LARGE SCALE GENOMIC DNA]</scope>
    <source>
        <strain evidence="1 2">ElP</strain>
    </source>
</reference>
<protein>
    <recommendedName>
        <fullName evidence="3">Cupin domain protein</fullName>
    </recommendedName>
</protein>
<name>A0A518GZD7_9BACT</name>
<evidence type="ECO:0008006" key="3">
    <source>
        <dbReference type="Google" id="ProtNLM"/>
    </source>
</evidence>
<dbReference type="InterPro" id="IPR011051">
    <property type="entry name" value="RmlC_Cupin_sf"/>
</dbReference>
<keyword evidence="2" id="KW-1185">Reference proteome</keyword>
<proteinExistence type="predicted"/>
<organism evidence="1 2">
    <name type="scientific">Tautonia plasticadhaerens</name>
    <dbReference type="NCBI Taxonomy" id="2527974"/>
    <lineage>
        <taxon>Bacteria</taxon>
        <taxon>Pseudomonadati</taxon>
        <taxon>Planctomycetota</taxon>
        <taxon>Planctomycetia</taxon>
        <taxon>Isosphaerales</taxon>
        <taxon>Isosphaeraceae</taxon>
        <taxon>Tautonia</taxon>
    </lineage>
</organism>
<dbReference type="KEGG" id="tpla:ElP_18200"/>
<sequence>MPTLIPAPTRIEAAGNKPKRIDEYVGRVNSETEGVSVAHMRSPSGWVEPGQTPEFDEVTVVLRGMIRVEHREGTLDVEAGQAVMTTKGEWVRYSTPGPEGAEYIAVCLPAFSPGTVHRDLG</sequence>
<dbReference type="RefSeq" id="WP_145268447.1">
    <property type="nucleotide sequence ID" value="NZ_CP036426.1"/>
</dbReference>